<gene>
    <name evidence="1" type="ORF">B5766_08925</name>
</gene>
<reference evidence="2" key="1">
    <citation type="submission" date="2017-03" db="EMBL/GenBank/DDBJ databases">
        <authorList>
            <person name="Lund M.B."/>
        </authorList>
    </citation>
    <scope>NUCLEOTIDE SEQUENCE [LARGE SCALE GENOMIC DNA]</scope>
</reference>
<protein>
    <submittedName>
        <fullName evidence="1">Uncharacterized protein</fullName>
    </submittedName>
</protein>
<evidence type="ECO:0000313" key="1">
    <source>
        <dbReference type="EMBL" id="PDQ34874.1"/>
    </source>
</evidence>
<name>A0A2A6FPR6_9MICO</name>
<sequence>MGSYDALLSEAREHFGVEPAVTLTDVVGLLRSLGAVPFDFNGYRDDLLDEFVDRDFVVGAYTLADPSLLRRRATVEEIEHFTADPDEEFDPLEYGVEQAERTLLFREIEILARLIIILEHDRESAELVGNFRVYGAGQWLRETLWAASGIVPRDPGAPSEESELFGCAFAHVGRSRFEAAPLLWRL</sequence>
<accession>A0A2A6FPR6</accession>
<comment type="caution">
    <text evidence="1">The sequence shown here is derived from an EMBL/GenBank/DDBJ whole genome shotgun (WGS) entry which is preliminary data.</text>
</comment>
<organism evidence="1 2">
    <name type="scientific">Candidatus Lumbricidiphila eiseniae</name>
    <dbReference type="NCBI Taxonomy" id="1969409"/>
    <lineage>
        <taxon>Bacteria</taxon>
        <taxon>Bacillati</taxon>
        <taxon>Actinomycetota</taxon>
        <taxon>Actinomycetes</taxon>
        <taxon>Micrococcales</taxon>
        <taxon>Microbacteriaceae</taxon>
        <taxon>Candidatus Lumbricidiphila</taxon>
    </lineage>
</organism>
<dbReference type="EMBL" id="NAEP01000044">
    <property type="protein sequence ID" value="PDQ34874.1"/>
    <property type="molecule type" value="Genomic_DNA"/>
</dbReference>
<dbReference type="Proteomes" id="UP000219994">
    <property type="component" value="Unassembled WGS sequence"/>
</dbReference>
<proteinExistence type="predicted"/>
<dbReference type="AlphaFoldDB" id="A0A2A6FPR6"/>
<evidence type="ECO:0000313" key="2">
    <source>
        <dbReference type="Proteomes" id="UP000219994"/>
    </source>
</evidence>